<evidence type="ECO:0000313" key="10">
    <source>
        <dbReference type="Proteomes" id="UP001432322"/>
    </source>
</evidence>
<reference evidence="9" key="1">
    <citation type="submission" date="2023-10" db="EMBL/GenBank/DDBJ databases">
        <title>Genome assembly of Pristionchus species.</title>
        <authorList>
            <person name="Yoshida K."/>
            <person name="Sommer R.J."/>
        </authorList>
    </citation>
    <scope>NUCLEOTIDE SEQUENCE</scope>
    <source>
        <strain evidence="9">RS5133</strain>
    </source>
</reference>
<keyword evidence="6" id="KW-0479">Metal-binding</keyword>
<dbReference type="InterPro" id="IPR050973">
    <property type="entry name" value="H3K9_Histone-Lys_N-MTase"/>
</dbReference>
<dbReference type="Gene3D" id="2.170.270.10">
    <property type="entry name" value="SET domain"/>
    <property type="match status" value="1"/>
</dbReference>
<evidence type="ECO:0000256" key="3">
    <source>
        <dbReference type="ARBA" id="ARBA00022603"/>
    </source>
</evidence>
<evidence type="ECO:0000313" key="9">
    <source>
        <dbReference type="EMBL" id="GMT35008.1"/>
    </source>
</evidence>
<evidence type="ECO:0000256" key="5">
    <source>
        <dbReference type="ARBA" id="ARBA00022691"/>
    </source>
</evidence>
<dbReference type="GO" id="GO:0032259">
    <property type="term" value="P:methylation"/>
    <property type="evidence" value="ECO:0007669"/>
    <property type="project" value="UniProtKB-KW"/>
</dbReference>
<keyword evidence="7" id="KW-0862">Zinc</keyword>
<keyword evidence="2" id="KW-0158">Chromosome</keyword>
<feature type="domain" description="SET" evidence="8">
    <location>
        <begin position="181"/>
        <end position="312"/>
    </location>
</feature>
<proteinExistence type="predicted"/>
<comment type="subcellular location">
    <subcellularLocation>
        <location evidence="1">Chromosome</location>
    </subcellularLocation>
</comment>
<dbReference type="EMBL" id="BTSY01000007">
    <property type="protein sequence ID" value="GMT35008.1"/>
    <property type="molecule type" value="Genomic_DNA"/>
</dbReference>
<feature type="non-terminal residue" evidence="9">
    <location>
        <position position="1"/>
    </location>
</feature>
<protein>
    <recommendedName>
        <fullName evidence="8">SET domain-containing protein</fullName>
    </recommendedName>
</protein>
<evidence type="ECO:0000256" key="4">
    <source>
        <dbReference type="ARBA" id="ARBA00022679"/>
    </source>
</evidence>
<keyword evidence="10" id="KW-1185">Reference proteome</keyword>
<dbReference type="Proteomes" id="UP001432322">
    <property type="component" value="Unassembled WGS sequence"/>
</dbReference>
<dbReference type="GO" id="GO:0046872">
    <property type="term" value="F:metal ion binding"/>
    <property type="evidence" value="ECO:0007669"/>
    <property type="project" value="UniProtKB-KW"/>
</dbReference>
<accession>A0AAV5WXL6</accession>
<organism evidence="9 10">
    <name type="scientific">Pristionchus fissidentatus</name>
    <dbReference type="NCBI Taxonomy" id="1538716"/>
    <lineage>
        <taxon>Eukaryota</taxon>
        <taxon>Metazoa</taxon>
        <taxon>Ecdysozoa</taxon>
        <taxon>Nematoda</taxon>
        <taxon>Chromadorea</taxon>
        <taxon>Rhabditida</taxon>
        <taxon>Rhabditina</taxon>
        <taxon>Diplogasteromorpha</taxon>
        <taxon>Diplogasteroidea</taxon>
        <taxon>Neodiplogasteridae</taxon>
        <taxon>Pristionchus</taxon>
    </lineage>
</organism>
<dbReference type="InterPro" id="IPR046341">
    <property type="entry name" value="SET_dom_sf"/>
</dbReference>
<evidence type="ECO:0000256" key="2">
    <source>
        <dbReference type="ARBA" id="ARBA00022454"/>
    </source>
</evidence>
<dbReference type="PANTHER" id="PTHR46223:SF3">
    <property type="entry name" value="HISTONE-LYSINE N-METHYLTRANSFERASE SET-23"/>
    <property type="match status" value="1"/>
</dbReference>
<name>A0AAV5WXL6_9BILA</name>
<dbReference type="GO" id="GO:0008168">
    <property type="term" value="F:methyltransferase activity"/>
    <property type="evidence" value="ECO:0007669"/>
    <property type="project" value="UniProtKB-KW"/>
</dbReference>
<evidence type="ECO:0000256" key="7">
    <source>
        <dbReference type="ARBA" id="ARBA00022833"/>
    </source>
</evidence>
<keyword evidence="3" id="KW-0489">Methyltransferase</keyword>
<sequence>QVREFMISEFVGGIDEFNKKYPQRFVPTAEGHGGYQFIGDQISIYKSRLRAFEWRKTRDADLVNQPPILFEDWTGEMDVLPHFEYTNVLVPSAKVRNALEHSDEYAMIRCKTKSGCCKDGESTCESALTGRTDKQSKHCGCFLIQKGVPGVDKSPFECTSTCACDSATCGNQVVQRGRQIPLLIFKDVNKGWTTRALTTIKKGQFVSEYVGEVLTAYEAALRECHMYMMDMSTPKEKEDAYLLQKGELKTHGRLAIDGSAKGNETRFLSHSCEPNLKLVPTYVERAGGWYSRMAIVAKKNISIGEELTFDYFPYLKHQDAATNVNDIFENCMCGSSRCKFSKHVSREIKMKRRKAVDGTTRRERREAVLQEGDSFADEFKGELSREEMK</sequence>
<comment type="caution">
    <text evidence="9">The sequence shown here is derived from an EMBL/GenBank/DDBJ whole genome shotgun (WGS) entry which is preliminary data.</text>
</comment>
<dbReference type="SUPFAM" id="SSF82199">
    <property type="entry name" value="SET domain"/>
    <property type="match status" value="1"/>
</dbReference>
<evidence type="ECO:0000256" key="1">
    <source>
        <dbReference type="ARBA" id="ARBA00004286"/>
    </source>
</evidence>
<dbReference type="SMART" id="SM00317">
    <property type="entry name" value="SET"/>
    <property type="match status" value="1"/>
</dbReference>
<evidence type="ECO:0000256" key="6">
    <source>
        <dbReference type="ARBA" id="ARBA00022723"/>
    </source>
</evidence>
<dbReference type="InterPro" id="IPR001214">
    <property type="entry name" value="SET_dom"/>
</dbReference>
<dbReference type="PROSITE" id="PS50280">
    <property type="entry name" value="SET"/>
    <property type="match status" value="1"/>
</dbReference>
<dbReference type="PANTHER" id="PTHR46223">
    <property type="entry name" value="HISTONE-LYSINE N-METHYLTRANSFERASE SUV39H"/>
    <property type="match status" value="1"/>
</dbReference>
<evidence type="ECO:0000259" key="8">
    <source>
        <dbReference type="PROSITE" id="PS50280"/>
    </source>
</evidence>
<keyword evidence="4" id="KW-0808">Transferase</keyword>
<gene>
    <name evidence="9" type="ORF">PFISCL1PPCAC_26305</name>
</gene>
<keyword evidence="5" id="KW-0949">S-adenosyl-L-methionine</keyword>
<dbReference type="Pfam" id="PF00856">
    <property type="entry name" value="SET"/>
    <property type="match status" value="1"/>
</dbReference>
<feature type="non-terminal residue" evidence="9">
    <location>
        <position position="389"/>
    </location>
</feature>
<dbReference type="GO" id="GO:0005694">
    <property type="term" value="C:chromosome"/>
    <property type="evidence" value="ECO:0007669"/>
    <property type="project" value="UniProtKB-SubCell"/>
</dbReference>
<dbReference type="AlphaFoldDB" id="A0AAV5WXL6"/>